<dbReference type="InterPro" id="IPR008258">
    <property type="entry name" value="Transglycosylase_SLT_dom_1"/>
</dbReference>
<dbReference type="Pfam" id="PF01464">
    <property type="entry name" value="SLT"/>
    <property type="match status" value="1"/>
</dbReference>
<name>A0A3N5BIW9_9THEO</name>
<protein>
    <submittedName>
        <fullName evidence="2">Transglycosylase-like protein with SLT domain</fullName>
    </submittedName>
</protein>
<dbReference type="AlphaFoldDB" id="A0A3N5BIW9"/>
<sequence length="229" mass="23504">MKVQWEAEVNNTGVKGGGSAGPAGFTAALEAATRQGGGLEALFAAAAARFGVRAELLRAVAQVESGFNLRAVSRAGAQGIMQLMPGTARALGVRDPFNPAESIFAGAAYLRSLLDRFGGNEALALAAYNAGPGAVARYGGIPPFAETRAYVAKVLQLSGCPAEAVPSSEAGERLEMAAAKTAGLRSGNPLEDTETPAGETEKLAALALVWRYALAEYLLHAATGEEKPE</sequence>
<reference evidence="2 3" key="1">
    <citation type="submission" date="2018-11" db="EMBL/GenBank/DDBJ databases">
        <title>Genomic Encyclopedia of Type Strains, Phase IV (KMG-IV): sequencing the most valuable type-strain genomes for metagenomic binning, comparative biology and taxonomic classification.</title>
        <authorList>
            <person name="Goeker M."/>
        </authorList>
    </citation>
    <scope>NUCLEOTIDE SEQUENCE [LARGE SCALE GENOMIC DNA]</scope>
    <source>
        <strain evidence="2 3">DSM 102936</strain>
    </source>
</reference>
<accession>A0A3N5BIW9</accession>
<organism evidence="2 3">
    <name type="scientific">Thermodesulfitimonas autotrophica</name>
    <dbReference type="NCBI Taxonomy" id="1894989"/>
    <lineage>
        <taxon>Bacteria</taxon>
        <taxon>Bacillati</taxon>
        <taxon>Bacillota</taxon>
        <taxon>Clostridia</taxon>
        <taxon>Thermoanaerobacterales</taxon>
        <taxon>Thermoanaerobacteraceae</taxon>
        <taxon>Thermodesulfitimonas</taxon>
    </lineage>
</organism>
<evidence type="ECO:0000313" key="2">
    <source>
        <dbReference type="EMBL" id="RPF49638.1"/>
    </source>
</evidence>
<dbReference type="PANTHER" id="PTHR37423">
    <property type="entry name" value="SOLUBLE LYTIC MUREIN TRANSGLYCOSYLASE-RELATED"/>
    <property type="match status" value="1"/>
</dbReference>
<dbReference type="Proteomes" id="UP000282654">
    <property type="component" value="Unassembled WGS sequence"/>
</dbReference>
<dbReference type="EMBL" id="RKRE01000001">
    <property type="protein sequence ID" value="RPF49638.1"/>
    <property type="molecule type" value="Genomic_DNA"/>
</dbReference>
<dbReference type="Gene3D" id="1.10.530.10">
    <property type="match status" value="1"/>
</dbReference>
<evidence type="ECO:0000259" key="1">
    <source>
        <dbReference type="Pfam" id="PF01464"/>
    </source>
</evidence>
<dbReference type="CDD" id="cd00254">
    <property type="entry name" value="LT-like"/>
    <property type="match status" value="1"/>
</dbReference>
<dbReference type="PANTHER" id="PTHR37423:SF2">
    <property type="entry name" value="MEMBRANE-BOUND LYTIC MUREIN TRANSGLYCOSYLASE C"/>
    <property type="match status" value="1"/>
</dbReference>
<dbReference type="InterPro" id="IPR023346">
    <property type="entry name" value="Lysozyme-like_dom_sf"/>
</dbReference>
<dbReference type="RefSeq" id="WP_245963026.1">
    <property type="nucleotide sequence ID" value="NZ_RKRE01000001.1"/>
</dbReference>
<comment type="caution">
    <text evidence="2">The sequence shown here is derived from an EMBL/GenBank/DDBJ whole genome shotgun (WGS) entry which is preliminary data.</text>
</comment>
<dbReference type="SUPFAM" id="SSF53955">
    <property type="entry name" value="Lysozyme-like"/>
    <property type="match status" value="1"/>
</dbReference>
<feature type="domain" description="Transglycosylase SLT" evidence="1">
    <location>
        <begin position="42"/>
        <end position="146"/>
    </location>
</feature>
<keyword evidence="3" id="KW-1185">Reference proteome</keyword>
<gene>
    <name evidence="2" type="ORF">EDD75_0457</name>
</gene>
<proteinExistence type="predicted"/>
<evidence type="ECO:0000313" key="3">
    <source>
        <dbReference type="Proteomes" id="UP000282654"/>
    </source>
</evidence>